<protein>
    <submittedName>
        <fullName evidence="1">Uncharacterized protein</fullName>
    </submittedName>
</protein>
<dbReference type="InterPro" id="IPR011042">
    <property type="entry name" value="6-blade_b-propeller_TolB-like"/>
</dbReference>
<dbReference type="RefSeq" id="WP_116060657.1">
    <property type="nucleotide sequence ID" value="NZ_QRDZ01000007.1"/>
</dbReference>
<name>A0A3D9KBW7_9BACL</name>
<gene>
    <name evidence="1" type="ORF">DFP98_107132</name>
</gene>
<evidence type="ECO:0000313" key="1">
    <source>
        <dbReference type="EMBL" id="RED84024.1"/>
    </source>
</evidence>
<organism evidence="1 2">
    <name type="scientific">Cohnella phaseoli</name>
    <dbReference type="NCBI Taxonomy" id="456490"/>
    <lineage>
        <taxon>Bacteria</taxon>
        <taxon>Bacillati</taxon>
        <taxon>Bacillota</taxon>
        <taxon>Bacilli</taxon>
        <taxon>Bacillales</taxon>
        <taxon>Paenibacillaceae</taxon>
        <taxon>Cohnella</taxon>
    </lineage>
</organism>
<accession>A0A3D9KBW7</accession>
<dbReference type="Proteomes" id="UP000256977">
    <property type="component" value="Unassembled WGS sequence"/>
</dbReference>
<dbReference type="SUPFAM" id="SSF63829">
    <property type="entry name" value="Calcium-dependent phosphotriesterase"/>
    <property type="match status" value="1"/>
</dbReference>
<evidence type="ECO:0000313" key="2">
    <source>
        <dbReference type="Proteomes" id="UP000256977"/>
    </source>
</evidence>
<sequence length="320" mass="36654">MEITKTILILSMFIYTGLSTDVYKNNSSITENIFHEIARRGAWHEADNHEKSIISNEGTIPIYHQIVTAPNLMYYFLPKENTYVTDDMGMAAMEIDPLGNVVWEKKLQGQTYFGIAPLNKDELLLSLLNYNQLVKINKRTGEETTILNQAVRDVQVTSDGDILTVENSETSKVILLSQTGKIIWASKPTFLYPRGVWRKTDGNILVVDFNHKAYEIDYKSKEIIWEIGGFNHPSSIQEMKNKNYLIADEHNNRVVEVNPSNKEIVREYHGGLLSPNSARELSNGDWLISDSDNHRVIQINRLFNIVWELSNLNNPNRAVR</sequence>
<reference evidence="1 2" key="1">
    <citation type="submission" date="2018-07" db="EMBL/GenBank/DDBJ databases">
        <title>Genomic Encyclopedia of Type Strains, Phase III (KMG-III): the genomes of soil and plant-associated and newly described type strains.</title>
        <authorList>
            <person name="Whitman W."/>
        </authorList>
    </citation>
    <scope>NUCLEOTIDE SEQUENCE [LARGE SCALE GENOMIC DNA]</scope>
    <source>
        <strain evidence="1 2">CECT 7287</strain>
    </source>
</reference>
<dbReference type="EMBL" id="QRDZ01000007">
    <property type="protein sequence ID" value="RED84024.1"/>
    <property type="molecule type" value="Genomic_DNA"/>
</dbReference>
<dbReference type="Gene3D" id="2.120.10.30">
    <property type="entry name" value="TolB, C-terminal domain"/>
    <property type="match status" value="1"/>
</dbReference>
<dbReference type="OrthoDB" id="9799230at2"/>
<keyword evidence="2" id="KW-1185">Reference proteome</keyword>
<dbReference type="AlphaFoldDB" id="A0A3D9KBW7"/>
<comment type="caution">
    <text evidence="1">The sequence shown here is derived from an EMBL/GenBank/DDBJ whole genome shotgun (WGS) entry which is preliminary data.</text>
</comment>
<proteinExistence type="predicted"/>